<evidence type="ECO:0000313" key="1">
    <source>
        <dbReference type="EMBL" id="KAG8176629.1"/>
    </source>
</evidence>
<dbReference type="AlphaFoldDB" id="A0AAV6TXS1"/>
<organism evidence="1 2">
    <name type="scientific">Oedothorax gibbosus</name>
    <dbReference type="NCBI Taxonomy" id="931172"/>
    <lineage>
        <taxon>Eukaryota</taxon>
        <taxon>Metazoa</taxon>
        <taxon>Ecdysozoa</taxon>
        <taxon>Arthropoda</taxon>
        <taxon>Chelicerata</taxon>
        <taxon>Arachnida</taxon>
        <taxon>Araneae</taxon>
        <taxon>Araneomorphae</taxon>
        <taxon>Entelegynae</taxon>
        <taxon>Araneoidea</taxon>
        <taxon>Linyphiidae</taxon>
        <taxon>Erigoninae</taxon>
        <taxon>Oedothorax</taxon>
    </lineage>
</organism>
<dbReference type="EMBL" id="JAFNEN010000862">
    <property type="protein sequence ID" value="KAG8176629.1"/>
    <property type="molecule type" value="Genomic_DNA"/>
</dbReference>
<sequence length="112" mass="12702">MQQSVLFLPADLLRHEVTCQNGDGAGQVLGLPSSKNTSKLFSLSKQPGIADRGVKFLVQNNEFGKQFFLPHPLPESKISLYLTYCLLQMRRDESRSTNFQKLFKNRFNLGQP</sequence>
<protein>
    <submittedName>
        <fullName evidence="1">Uncharacterized protein</fullName>
    </submittedName>
</protein>
<proteinExistence type="predicted"/>
<dbReference type="Proteomes" id="UP000827092">
    <property type="component" value="Unassembled WGS sequence"/>
</dbReference>
<keyword evidence="2" id="KW-1185">Reference proteome</keyword>
<accession>A0AAV6TXS1</accession>
<reference evidence="1 2" key="1">
    <citation type="journal article" date="2022" name="Nat. Ecol. Evol.">
        <title>A masculinizing supergene underlies an exaggerated male reproductive morph in a spider.</title>
        <authorList>
            <person name="Hendrickx F."/>
            <person name="De Corte Z."/>
            <person name="Sonet G."/>
            <person name="Van Belleghem S.M."/>
            <person name="Kostlbacher S."/>
            <person name="Vangestel C."/>
        </authorList>
    </citation>
    <scope>NUCLEOTIDE SEQUENCE [LARGE SCALE GENOMIC DNA]</scope>
    <source>
        <strain evidence="1">W744_W776</strain>
    </source>
</reference>
<gene>
    <name evidence="1" type="ORF">JTE90_028611</name>
</gene>
<name>A0AAV6TXS1_9ARAC</name>
<comment type="caution">
    <text evidence="1">The sequence shown here is derived from an EMBL/GenBank/DDBJ whole genome shotgun (WGS) entry which is preliminary data.</text>
</comment>
<evidence type="ECO:0000313" key="2">
    <source>
        <dbReference type="Proteomes" id="UP000827092"/>
    </source>
</evidence>